<feature type="region of interest" description="Disordered" evidence="1">
    <location>
        <begin position="246"/>
        <end position="542"/>
    </location>
</feature>
<evidence type="ECO:0000313" key="2">
    <source>
        <dbReference type="RefSeq" id="XP_020043851.1"/>
    </source>
</evidence>
<feature type="region of interest" description="Disordered" evidence="1">
    <location>
        <begin position="82"/>
        <end position="196"/>
    </location>
</feature>
<dbReference type="KEGG" id="ccan:109703054"/>
<feature type="compositionally biased region" description="Basic residues" evidence="1">
    <location>
        <begin position="18"/>
        <end position="31"/>
    </location>
</feature>
<reference evidence="2" key="1">
    <citation type="submission" date="2025-08" db="UniProtKB">
        <authorList>
            <consortium name="RefSeq"/>
        </authorList>
    </citation>
    <scope>IDENTIFICATION</scope>
    <source>
        <tissue evidence="2">Leukocyte</tissue>
    </source>
</reference>
<protein>
    <submittedName>
        <fullName evidence="2">Collagen alpha-1(III) chain-like</fullName>
    </submittedName>
</protein>
<feature type="compositionally biased region" description="Basic residues" evidence="1">
    <location>
        <begin position="185"/>
        <end position="196"/>
    </location>
</feature>
<feature type="compositionally biased region" description="Pro residues" evidence="1">
    <location>
        <begin position="396"/>
        <end position="414"/>
    </location>
</feature>
<evidence type="ECO:0000256" key="1">
    <source>
        <dbReference type="SAM" id="MobiDB-lite"/>
    </source>
</evidence>
<feature type="compositionally biased region" description="Polar residues" evidence="1">
    <location>
        <begin position="124"/>
        <end position="133"/>
    </location>
</feature>
<feature type="compositionally biased region" description="Basic and acidic residues" evidence="1">
    <location>
        <begin position="275"/>
        <end position="287"/>
    </location>
</feature>
<feature type="compositionally biased region" description="Low complexity" evidence="1">
    <location>
        <begin position="341"/>
        <end position="352"/>
    </location>
</feature>
<feature type="compositionally biased region" description="Low complexity" evidence="1">
    <location>
        <begin position="515"/>
        <end position="526"/>
    </location>
</feature>
<feature type="compositionally biased region" description="Basic residues" evidence="1">
    <location>
        <begin position="502"/>
        <end position="511"/>
    </location>
</feature>
<proteinExistence type="predicted"/>
<gene>
    <name evidence="2" type="primary">LOC109703054</name>
</gene>
<dbReference type="OrthoDB" id="10329057at2759"/>
<dbReference type="AlphaFoldDB" id="A0A8B7WK55"/>
<feature type="compositionally biased region" description="Low complexity" evidence="1">
    <location>
        <begin position="288"/>
        <end position="298"/>
    </location>
</feature>
<feature type="compositionally biased region" description="Low complexity" evidence="1">
    <location>
        <begin position="38"/>
        <end position="57"/>
    </location>
</feature>
<accession>A0A8B7WK55</accession>
<organism evidence="2">
    <name type="scientific">Castor canadensis</name>
    <name type="common">American beaver</name>
    <dbReference type="NCBI Taxonomy" id="51338"/>
    <lineage>
        <taxon>Eukaryota</taxon>
        <taxon>Metazoa</taxon>
        <taxon>Chordata</taxon>
        <taxon>Craniata</taxon>
        <taxon>Vertebrata</taxon>
        <taxon>Euteleostomi</taxon>
        <taxon>Mammalia</taxon>
        <taxon>Eutheria</taxon>
        <taxon>Euarchontoglires</taxon>
        <taxon>Glires</taxon>
        <taxon>Rodentia</taxon>
        <taxon>Castorimorpha</taxon>
        <taxon>Castoridae</taxon>
        <taxon>Castor</taxon>
    </lineage>
</organism>
<dbReference type="RefSeq" id="XP_020043851.1">
    <property type="nucleotide sequence ID" value="XM_020188262.1"/>
</dbReference>
<feature type="region of interest" description="Disordered" evidence="1">
    <location>
        <begin position="1"/>
        <end position="64"/>
    </location>
</feature>
<sequence length="579" mass="60729">MGRSCGPGPSRSALPTHTHTRSSRSLRIRHPNPHDGPGRAAGVGVAPARAAAAPPGVLGDPRDRPPWCRACARRFALSASPFRSGSPWGGGGNPPGACGGSGAARALARSRAVAPDGCRPPRVSFSSRPQKAFSSRRHLAGRTEAIPSLRPPRGRERGLCAASAGREGRGRARRAGGGDAIVPLPRRRAAPPRRPPSCKKLVRLLAVDSARHIDHRHFERTCGPGFLPGLRLSERRLTINRLPPLPRWSASELSTPGRGLSRGWGFAQQTTADRVASRRRDERESEGRGALPAAARGPAGRRSRRGDDSRVPAAFPSGNGVSRRTGVRLGSLRGPAGRVCGVRAPGDARPGGRPAGRRGVRPPDARFPPGAGRVAPRRPEPTARRRPVFPTRRPSRPVPPRGRPPIAPAPPAPPVSSRSAGPPPSASLPGRGGLASRSRRVRGRARGTVVGVDKRAKDGVVSRGGHRAAVGAVEASARGRASPALRRRGPRPRSLDSLRGSRASRARRPDRRGRPSISGSSRSRVACARRRGKGEGSVPGAARGFPFGVVGGVWWWWCGGAGGRTRCRAGCGPAADACG</sequence>
<name>A0A8B7WK55_CASCN</name>
<feature type="compositionally biased region" description="Gly residues" evidence="1">
    <location>
        <begin position="87"/>
        <end position="102"/>
    </location>
</feature>
<feature type="compositionally biased region" description="Low complexity" evidence="1">
    <location>
        <begin position="103"/>
        <end position="115"/>
    </location>
</feature>